<feature type="transmembrane region" description="Helical" evidence="5">
    <location>
        <begin position="63"/>
        <end position="88"/>
    </location>
</feature>
<dbReference type="InterPro" id="IPR016035">
    <property type="entry name" value="Acyl_Trfase/lysoPLipase"/>
</dbReference>
<dbReference type="Gene3D" id="3.40.1090.10">
    <property type="entry name" value="Cytosolic phospholipase A2 catalytic domain"/>
    <property type="match status" value="1"/>
</dbReference>
<dbReference type="PROSITE" id="PS51635">
    <property type="entry name" value="PNPLA"/>
    <property type="match status" value="1"/>
</dbReference>
<evidence type="ECO:0000259" key="6">
    <source>
        <dbReference type="PROSITE" id="PS51635"/>
    </source>
</evidence>
<dbReference type="InterPro" id="IPR050301">
    <property type="entry name" value="NTE"/>
</dbReference>
<dbReference type="InterPro" id="IPR002641">
    <property type="entry name" value="PNPLA_dom"/>
</dbReference>
<proteinExistence type="predicted"/>
<evidence type="ECO:0000256" key="2">
    <source>
        <dbReference type="ARBA" id="ARBA00022963"/>
    </source>
</evidence>
<feature type="short sequence motif" description="GXGXXG" evidence="4">
    <location>
        <begin position="12"/>
        <end position="17"/>
    </location>
</feature>
<evidence type="ECO:0000256" key="3">
    <source>
        <dbReference type="ARBA" id="ARBA00023098"/>
    </source>
</evidence>
<sequence length="134" mass="13171">MDGAPVAFVLGGGGVRGAVEVGMPRALLDAGVRPDLVVGTSIGAINGALVAADPTPGVVDALVLAPLTVALGVAVLAFTPVIVLVLLATRAGDRRPRRAGGMAVRLVRGHRRLGRRAGSGALRGGAVGAGIRCG</sequence>
<keyword evidence="5" id="KW-0812">Transmembrane</keyword>
<evidence type="ECO:0000256" key="5">
    <source>
        <dbReference type="SAM" id="Phobius"/>
    </source>
</evidence>
<evidence type="ECO:0000313" key="8">
    <source>
        <dbReference type="Proteomes" id="UP000273158"/>
    </source>
</evidence>
<protein>
    <submittedName>
        <fullName evidence="7">Patatin-like phospholipase</fullName>
    </submittedName>
</protein>
<evidence type="ECO:0000313" key="7">
    <source>
        <dbReference type="EMBL" id="RLK52257.1"/>
    </source>
</evidence>
<dbReference type="RefSeq" id="WP_422385770.1">
    <property type="nucleotide sequence ID" value="NZ_RCDB01000001.1"/>
</dbReference>
<name>A0A498CAE2_9MICO</name>
<comment type="caution">
    <text evidence="4">Lacks conserved residue(s) required for the propagation of feature annotation.</text>
</comment>
<keyword evidence="1" id="KW-0378">Hydrolase</keyword>
<dbReference type="PANTHER" id="PTHR14226">
    <property type="entry name" value="NEUROPATHY TARGET ESTERASE/SWISS CHEESE D.MELANOGASTER"/>
    <property type="match status" value="1"/>
</dbReference>
<dbReference type="AlphaFoldDB" id="A0A498CAE2"/>
<dbReference type="SUPFAM" id="SSF52151">
    <property type="entry name" value="FabD/lysophospholipase-like"/>
    <property type="match status" value="1"/>
</dbReference>
<dbReference type="Pfam" id="PF01734">
    <property type="entry name" value="Patatin"/>
    <property type="match status" value="1"/>
</dbReference>
<comment type="caution">
    <text evidence="7">The sequence shown here is derived from an EMBL/GenBank/DDBJ whole genome shotgun (WGS) entry which is preliminary data.</text>
</comment>
<keyword evidence="2" id="KW-0442">Lipid degradation</keyword>
<keyword evidence="5" id="KW-0472">Membrane</keyword>
<dbReference type="GO" id="GO:0016042">
    <property type="term" value="P:lipid catabolic process"/>
    <property type="evidence" value="ECO:0007669"/>
    <property type="project" value="UniProtKB-KW"/>
</dbReference>
<keyword evidence="8" id="KW-1185">Reference proteome</keyword>
<dbReference type="GO" id="GO:0016787">
    <property type="term" value="F:hydrolase activity"/>
    <property type="evidence" value="ECO:0007669"/>
    <property type="project" value="UniProtKB-KW"/>
</dbReference>
<feature type="short sequence motif" description="GXSXG" evidence="4">
    <location>
        <begin position="39"/>
        <end position="43"/>
    </location>
</feature>
<evidence type="ECO:0000256" key="1">
    <source>
        <dbReference type="ARBA" id="ARBA00022801"/>
    </source>
</evidence>
<evidence type="ECO:0000256" key="4">
    <source>
        <dbReference type="PROSITE-ProRule" id="PRU01161"/>
    </source>
</evidence>
<gene>
    <name evidence="7" type="ORF">C7474_0189</name>
</gene>
<dbReference type="EMBL" id="RCDB01000001">
    <property type="protein sequence ID" value="RLK52257.1"/>
    <property type="molecule type" value="Genomic_DNA"/>
</dbReference>
<organism evidence="7 8">
    <name type="scientific">Microbacterium telephonicum</name>
    <dbReference type="NCBI Taxonomy" id="1714841"/>
    <lineage>
        <taxon>Bacteria</taxon>
        <taxon>Bacillati</taxon>
        <taxon>Actinomycetota</taxon>
        <taxon>Actinomycetes</taxon>
        <taxon>Micrococcales</taxon>
        <taxon>Microbacteriaceae</taxon>
        <taxon>Microbacterium</taxon>
    </lineage>
</organism>
<keyword evidence="3" id="KW-0443">Lipid metabolism</keyword>
<accession>A0A498CAE2</accession>
<reference evidence="7 8" key="1">
    <citation type="journal article" date="2015" name="Stand. Genomic Sci.">
        <title>Genomic Encyclopedia of Bacterial and Archaeal Type Strains, Phase III: the genomes of soil and plant-associated and newly described type strains.</title>
        <authorList>
            <person name="Whitman W.B."/>
            <person name="Woyke T."/>
            <person name="Klenk H.P."/>
            <person name="Zhou Y."/>
            <person name="Lilburn T.G."/>
            <person name="Beck B.J."/>
            <person name="De Vos P."/>
            <person name="Vandamme P."/>
            <person name="Eisen J.A."/>
            <person name="Garrity G."/>
            <person name="Hugenholtz P."/>
            <person name="Kyrpides N.C."/>
        </authorList>
    </citation>
    <scope>NUCLEOTIDE SEQUENCE [LARGE SCALE GENOMIC DNA]</scope>
    <source>
        <strain evidence="7 8">S2T63</strain>
    </source>
</reference>
<feature type="domain" description="PNPLA" evidence="6">
    <location>
        <begin position="8"/>
        <end position="134"/>
    </location>
</feature>
<dbReference type="Proteomes" id="UP000273158">
    <property type="component" value="Unassembled WGS sequence"/>
</dbReference>
<dbReference type="PANTHER" id="PTHR14226:SF29">
    <property type="entry name" value="NEUROPATHY TARGET ESTERASE SWS"/>
    <property type="match status" value="1"/>
</dbReference>
<keyword evidence="5" id="KW-1133">Transmembrane helix</keyword>